<evidence type="ECO:0000313" key="1">
    <source>
        <dbReference type="EMBL" id="KNF09615.1"/>
    </source>
</evidence>
<protein>
    <submittedName>
        <fullName evidence="1">Uncharacterized protein</fullName>
    </submittedName>
</protein>
<evidence type="ECO:0000313" key="2">
    <source>
        <dbReference type="Proteomes" id="UP000037267"/>
    </source>
</evidence>
<sequence length="67" mass="7848">MASMEQLRKVAARCSEHQFRNEWELRATVGLPEESCVNCIHLKDYKCELDLTDEILSNMSMELEDKE</sequence>
<dbReference type="STRING" id="1503.CLPU_2c00660"/>
<gene>
    <name evidence="1" type="ORF">CLPU_2c00660</name>
</gene>
<name>A0A0L0WDX0_GOTPU</name>
<proteinExistence type="predicted"/>
<dbReference type="Proteomes" id="UP000037267">
    <property type="component" value="Unassembled WGS sequence"/>
</dbReference>
<dbReference type="RefSeq" id="WP_050354012.1">
    <property type="nucleotide sequence ID" value="NZ_LGSS01000002.1"/>
</dbReference>
<dbReference type="EMBL" id="LGSS01000002">
    <property type="protein sequence ID" value="KNF09615.1"/>
    <property type="molecule type" value="Genomic_DNA"/>
</dbReference>
<dbReference type="OrthoDB" id="1725471at2"/>
<keyword evidence="2" id="KW-1185">Reference proteome</keyword>
<accession>A0A0L0WDX0</accession>
<comment type="caution">
    <text evidence="1">The sequence shown here is derived from an EMBL/GenBank/DDBJ whole genome shotgun (WGS) entry which is preliminary data.</text>
</comment>
<organism evidence="1 2">
    <name type="scientific">Gottschalkia purinilytica</name>
    <name type="common">Clostridium purinilyticum</name>
    <dbReference type="NCBI Taxonomy" id="1503"/>
    <lineage>
        <taxon>Bacteria</taxon>
        <taxon>Bacillati</taxon>
        <taxon>Bacillota</taxon>
        <taxon>Tissierellia</taxon>
        <taxon>Tissierellales</taxon>
        <taxon>Gottschalkiaceae</taxon>
        <taxon>Gottschalkia</taxon>
    </lineage>
</organism>
<reference evidence="2" key="1">
    <citation type="submission" date="2015-07" db="EMBL/GenBank/DDBJ databases">
        <title>Draft genome sequence of the purine-degrading Gottschalkia purinilyticum DSM 1384 (formerly Clostridium purinilyticum).</title>
        <authorList>
            <person name="Poehlein A."/>
            <person name="Schiel-Bengelsdorf B."/>
            <person name="Bengelsdorf F.R."/>
            <person name="Daniel R."/>
            <person name="Duerre P."/>
        </authorList>
    </citation>
    <scope>NUCLEOTIDE SEQUENCE [LARGE SCALE GENOMIC DNA]</scope>
    <source>
        <strain evidence="2">DSM 1384</strain>
    </source>
</reference>
<dbReference type="AlphaFoldDB" id="A0A0L0WDX0"/>